<dbReference type="Proteomes" id="UP001597191">
    <property type="component" value="Unassembled WGS sequence"/>
</dbReference>
<comment type="caution">
    <text evidence="7">The sequence shown here is derived from an EMBL/GenBank/DDBJ whole genome shotgun (WGS) entry which is preliminary data.</text>
</comment>
<evidence type="ECO:0000256" key="2">
    <source>
        <dbReference type="ARBA" id="ARBA00022448"/>
    </source>
</evidence>
<feature type="transmembrane region" description="Helical" evidence="6">
    <location>
        <begin position="147"/>
        <end position="168"/>
    </location>
</feature>
<evidence type="ECO:0000313" key="7">
    <source>
        <dbReference type="EMBL" id="MFD1410944.1"/>
    </source>
</evidence>
<proteinExistence type="inferred from homology"/>
<keyword evidence="5 6" id="KW-0472">Membrane</keyword>
<dbReference type="NCBIfam" id="TIGR01197">
    <property type="entry name" value="nramp"/>
    <property type="match status" value="1"/>
</dbReference>
<dbReference type="NCBIfam" id="NF037982">
    <property type="entry name" value="Nramp_1"/>
    <property type="match status" value="1"/>
</dbReference>
<feature type="transmembrane region" description="Helical" evidence="6">
    <location>
        <begin position="180"/>
        <end position="199"/>
    </location>
</feature>
<keyword evidence="6" id="KW-0769">Symport</keyword>
<accession>A0ABW4BLY8</accession>
<organism evidence="7 8">
    <name type="scientific">Lapidilactobacillus gannanensis</name>
    <dbReference type="NCBI Taxonomy" id="2486002"/>
    <lineage>
        <taxon>Bacteria</taxon>
        <taxon>Bacillati</taxon>
        <taxon>Bacillota</taxon>
        <taxon>Bacilli</taxon>
        <taxon>Lactobacillales</taxon>
        <taxon>Lactobacillaceae</taxon>
        <taxon>Lapidilactobacillus</taxon>
    </lineage>
</organism>
<evidence type="ECO:0000256" key="4">
    <source>
        <dbReference type="ARBA" id="ARBA00022989"/>
    </source>
</evidence>
<gene>
    <name evidence="6" type="primary">mntH</name>
    <name evidence="7" type="ORF">ACFQ4R_04875</name>
</gene>
<feature type="transmembrane region" description="Helical" evidence="6">
    <location>
        <begin position="272"/>
        <end position="293"/>
    </location>
</feature>
<comment type="function">
    <text evidence="6">H(+)-stimulated, divalent metal cation uptake system.</text>
</comment>
<dbReference type="RefSeq" id="WP_125649322.1">
    <property type="nucleotide sequence ID" value="NZ_JBHTOH010000030.1"/>
</dbReference>
<reference evidence="8" key="1">
    <citation type="journal article" date="2019" name="Int. J. Syst. Evol. Microbiol.">
        <title>The Global Catalogue of Microorganisms (GCM) 10K type strain sequencing project: providing services to taxonomists for standard genome sequencing and annotation.</title>
        <authorList>
            <consortium name="The Broad Institute Genomics Platform"/>
            <consortium name="The Broad Institute Genome Sequencing Center for Infectious Disease"/>
            <person name="Wu L."/>
            <person name="Ma J."/>
        </authorList>
    </citation>
    <scope>NUCLEOTIDE SEQUENCE [LARGE SCALE GENOMIC DNA]</scope>
    <source>
        <strain evidence="8">CCM 8937</strain>
    </source>
</reference>
<dbReference type="PRINTS" id="PR00447">
    <property type="entry name" value="NATRESASSCMP"/>
</dbReference>
<comment type="similarity">
    <text evidence="6">Belongs to the NRAMP family.</text>
</comment>
<feature type="transmembrane region" description="Helical" evidence="6">
    <location>
        <begin position="428"/>
        <end position="450"/>
    </location>
</feature>
<feature type="transmembrane region" description="Helical" evidence="6">
    <location>
        <begin position="313"/>
        <end position="332"/>
    </location>
</feature>
<feature type="transmembrane region" description="Helical" evidence="6">
    <location>
        <begin position="364"/>
        <end position="383"/>
    </location>
</feature>
<name>A0ABW4BLY8_9LACO</name>
<evidence type="ECO:0000256" key="1">
    <source>
        <dbReference type="ARBA" id="ARBA00004141"/>
    </source>
</evidence>
<keyword evidence="6" id="KW-1003">Cell membrane</keyword>
<evidence type="ECO:0000313" key="8">
    <source>
        <dbReference type="Proteomes" id="UP001597191"/>
    </source>
</evidence>
<dbReference type="HAMAP" id="MF_00221">
    <property type="entry name" value="NRAMP"/>
    <property type="match status" value="1"/>
</dbReference>
<feature type="transmembrane region" description="Helical" evidence="6">
    <location>
        <begin position="219"/>
        <end position="239"/>
    </location>
</feature>
<comment type="subcellular location">
    <subcellularLocation>
        <location evidence="6">Cell membrane</location>
        <topology evidence="6">Multi-pass membrane protein</topology>
    </subcellularLocation>
    <subcellularLocation>
        <location evidence="1">Membrane</location>
        <topology evidence="1">Multi-pass membrane protein</topology>
    </subcellularLocation>
</comment>
<dbReference type="InterPro" id="IPR001046">
    <property type="entry name" value="NRAMP_fam"/>
</dbReference>
<feature type="transmembrane region" description="Helical" evidence="6">
    <location>
        <begin position="118"/>
        <end position="141"/>
    </location>
</feature>
<keyword evidence="6" id="KW-0406">Ion transport</keyword>
<evidence type="ECO:0000256" key="6">
    <source>
        <dbReference type="HAMAP-Rule" id="MF_00221"/>
    </source>
</evidence>
<sequence length="457" mass="49472">MSESNQHTEHHKLIEYANGPSLEEINGTVEIPKGGNFWKNLLAFSGPGALIAVGYMDPGNWVTSIGGGAEYGYLLMSVILISSLIAMLLQYMAAKLGIVTRMDLAQATRAHTGKKLGFVLWITTELAIMATDIAEVIGGAISLKLLFGIPLMVGVALTVLDVFVLLLLTKLGFRKIEAIVVTLILVILVVFIYQVALAQPDMAAAFANLVPRKEIFEPGQLHMALGIVGATVMPHNLYLHSSIAQTREFDRSNEADVAKAIKYTTWDSNIQLTAAFVVNSLLLLVGAALFFGKDTSQLGTFGNLYNALQDPKMAGSVASPVLSVLFAVALLASGQNSTITGTLTGQVVMEGFVHMKMPLWARRMVTRIISVIPVLICAIIYRGKESALDALLVNSQVFLSIALPISMIPLTIFTGSKKIMGERFVNHKWVTILAWICTIGLTVLNAQIVWESIRGLF</sequence>
<feature type="transmembrane region" description="Helical" evidence="6">
    <location>
        <begin position="71"/>
        <end position="92"/>
    </location>
</feature>
<dbReference type="PANTHER" id="PTHR11706:SF33">
    <property type="entry name" value="NATURAL RESISTANCE-ASSOCIATED MACROPHAGE PROTEIN 2"/>
    <property type="match status" value="1"/>
</dbReference>
<evidence type="ECO:0000256" key="5">
    <source>
        <dbReference type="ARBA" id="ARBA00023136"/>
    </source>
</evidence>
<feature type="transmembrane region" description="Helical" evidence="6">
    <location>
        <begin position="395"/>
        <end position="416"/>
    </location>
</feature>
<keyword evidence="8" id="KW-1185">Reference proteome</keyword>
<protein>
    <recommendedName>
        <fullName evidence="6">Divalent metal cation transporter MntH</fullName>
    </recommendedName>
</protein>
<dbReference type="Pfam" id="PF01566">
    <property type="entry name" value="Nramp"/>
    <property type="match status" value="1"/>
</dbReference>
<dbReference type="NCBIfam" id="NF001923">
    <property type="entry name" value="PRK00701.1"/>
    <property type="match status" value="1"/>
</dbReference>
<dbReference type="PANTHER" id="PTHR11706">
    <property type="entry name" value="SOLUTE CARRIER PROTEIN FAMILY 11 MEMBER"/>
    <property type="match status" value="1"/>
</dbReference>
<keyword evidence="2 6" id="KW-0813">Transport</keyword>
<evidence type="ECO:0000256" key="3">
    <source>
        <dbReference type="ARBA" id="ARBA00022692"/>
    </source>
</evidence>
<keyword evidence="3 6" id="KW-0812">Transmembrane</keyword>
<keyword evidence="4 6" id="KW-1133">Transmembrane helix</keyword>
<dbReference type="EMBL" id="JBHTOH010000030">
    <property type="protein sequence ID" value="MFD1410944.1"/>
    <property type="molecule type" value="Genomic_DNA"/>
</dbReference>